<name>A0A246I1L1_STEMA</name>
<evidence type="ECO:0000313" key="2">
    <source>
        <dbReference type="Proteomes" id="UP000197090"/>
    </source>
</evidence>
<dbReference type="Proteomes" id="UP000197090">
    <property type="component" value="Unassembled WGS sequence"/>
</dbReference>
<dbReference type="AlphaFoldDB" id="A0A246I1L1"/>
<sequence length="64" mass="7130">MDAKLGQKLTSAESDKIWNTGSFQGLEMIDMAIHYAQAIAALEAYLAGLPARDPLPERYTKRFD</sequence>
<comment type="caution">
    <text evidence="1">The sequence shown here is derived from an EMBL/GenBank/DDBJ whole genome shotgun (WGS) entry which is preliminary data.</text>
</comment>
<dbReference type="EMBL" id="NIVX01000092">
    <property type="protein sequence ID" value="OWQ71863.1"/>
    <property type="molecule type" value="Genomic_DNA"/>
</dbReference>
<organism evidence="1 2">
    <name type="scientific">Stenotrophomonas maltophilia</name>
    <name type="common">Pseudomonas maltophilia</name>
    <name type="synonym">Xanthomonas maltophilia</name>
    <dbReference type="NCBI Taxonomy" id="40324"/>
    <lineage>
        <taxon>Bacteria</taxon>
        <taxon>Pseudomonadati</taxon>
        <taxon>Pseudomonadota</taxon>
        <taxon>Gammaproteobacteria</taxon>
        <taxon>Lysobacterales</taxon>
        <taxon>Lysobacteraceae</taxon>
        <taxon>Stenotrophomonas</taxon>
        <taxon>Stenotrophomonas maltophilia group</taxon>
    </lineage>
</organism>
<accession>A0A246I1L1</accession>
<reference evidence="1 2" key="1">
    <citation type="submission" date="2017-06" db="EMBL/GenBank/DDBJ databases">
        <authorList>
            <person name="Kim H.J."/>
            <person name="Triplett B.A."/>
        </authorList>
    </citation>
    <scope>NUCLEOTIDE SEQUENCE [LARGE SCALE GENOMIC DNA]</scope>
    <source>
        <strain evidence="1 2">594</strain>
    </source>
</reference>
<gene>
    <name evidence="1" type="ORF">CEE63_15585</name>
</gene>
<proteinExistence type="predicted"/>
<evidence type="ECO:0000313" key="1">
    <source>
        <dbReference type="EMBL" id="OWQ71863.1"/>
    </source>
</evidence>
<protein>
    <submittedName>
        <fullName evidence="1">Uncharacterized protein</fullName>
    </submittedName>
</protein>
<dbReference type="RefSeq" id="WP_111007718.1">
    <property type="nucleotide sequence ID" value="NZ_JAJNEH010000067.1"/>
</dbReference>